<dbReference type="NCBIfam" id="TIGR03655">
    <property type="entry name" value="anti_R_Lar"/>
    <property type="match status" value="1"/>
</dbReference>
<name>A0A2S7MZG6_9BACI</name>
<accession>A0A2S7MZG6</accession>
<dbReference type="InterPro" id="IPR019908">
    <property type="entry name" value="Toxin_RalR"/>
</dbReference>
<dbReference type="AlphaFoldDB" id="A0A2S7MZG6"/>
<evidence type="ECO:0000256" key="1">
    <source>
        <dbReference type="SAM" id="MobiDB-lite"/>
    </source>
</evidence>
<keyword evidence="3" id="KW-1185">Reference proteome</keyword>
<gene>
    <name evidence="2" type="ORF">CYL18_10585</name>
</gene>
<dbReference type="Proteomes" id="UP000239663">
    <property type="component" value="Unassembled WGS sequence"/>
</dbReference>
<feature type="region of interest" description="Disordered" evidence="1">
    <location>
        <begin position="62"/>
        <end position="86"/>
    </location>
</feature>
<dbReference type="OrthoDB" id="8778022at2"/>
<organism evidence="2 3">
    <name type="scientific">Pradoshia eiseniae</name>
    <dbReference type="NCBI Taxonomy" id="2064768"/>
    <lineage>
        <taxon>Bacteria</taxon>
        <taxon>Bacillati</taxon>
        <taxon>Bacillota</taxon>
        <taxon>Bacilli</taxon>
        <taxon>Bacillales</taxon>
        <taxon>Bacillaceae</taxon>
        <taxon>Pradoshia</taxon>
    </lineage>
</organism>
<evidence type="ECO:0000313" key="3">
    <source>
        <dbReference type="Proteomes" id="UP000239663"/>
    </source>
</evidence>
<dbReference type="EMBL" id="PKOZ01000005">
    <property type="protein sequence ID" value="PQD95221.1"/>
    <property type="molecule type" value="Genomic_DNA"/>
</dbReference>
<dbReference type="RefSeq" id="WP_104849480.1">
    <property type="nucleotide sequence ID" value="NZ_PKOZ01000005.1"/>
</dbReference>
<sequence length="86" mass="9885">MSTVELKPCPFCGGDKRGINIRPYNPFDGYNGNVPMQRVCCLACGANIMRQDVMEAIEAWNKRTENERSTKESEEKRPKEHKMADY</sequence>
<protein>
    <recommendedName>
        <fullName evidence="4">Restriction alleviation protein, Lar family</fullName>
    </recommendedName>
</protein>
<comment type="caution">
    <text evidence="2">The sequence shown here is derived from an EMBL/GenBank/DDBJ whole genome shotgun (WGS) entry which is preliminary data.</text>
</comment>
<evidence type="ECO:0000313" key="2">
    <source>
        <dbReference type="EMBL" id="PQD95221.1"/>
    </source>
</evidence>
<evidence type="ECO:0008006" key="4">
    <source>
        <dbReference type="Google" id="ProtNLM"/>
    </source>
</evidence>
<proteinExistence type="predicted"/>
<reference evidence="2 3" key="1">
    <citation type="submission" date="2017-12" db="EMBL/GenBank/DDBJ databases">
        <title>Taxonomic description and draft genome of Pradoshia cofamensis Gen. nov., sp. nov., a thermotolerant bacillale isolated from anterior gut of earthworm Eisenia fetida.</title>
        <authorList>
            <person name="Saha T."/>
            <person name="Chakraborty R."/>
        </authorList>
    </citation>
    <scope>NUCLEOTIDE SEQUENCE [LARGE SCALE GENOMIC DNA]</scope>
    <source>
        <strain evidence="2 3">EAG3</strain>
    </source>
</reference>
<dbReference type="Pfam" id="PF14354">
    <property type="entry name" value="Lar_restr_allev"/>
    <property type="match status" value="1"/>
</dbReference>